<proteinExistence type="predicted"/>
<evidence type="ECO:0000313" key="3">
    <source>
        <dbReference type="Proteomes" id="UP000053958"/>
    </source>
</evidence>
<evidence type="ECO:0000256" key="1">
    <source>
        <dbReference type="SAM" id="MobiDB-lite"/>
    </source>
</evidence>
<dbReference type="EMBL" id="LASV01000246">
    <property type="protein sequence ID" value="KKA20587.1"/>
    <property type="molecule type" value="Genomic_DNA"/>
</dbReference>
<dbReference type="AlphaFoldDB" id="A0A0F4YQM7"/>
<gene>
    <name evidence="2" type="ORF">T310_5400</name>
</gene>
<reference evidence="2 3" key="1">
    <citation type="submission" date="2015-04" db="EMBL/GenBank/DDBJ databases">
        <authorList>
            <person name="Heijne W.H."/>
            <person name="Fedorova N.D."/>
            <person name="Nierman W.C."/>
            <person name="Vollebregt A.W."/>
            <person name="Zhao Z."/>
            <person name="Wu L."/>
            <person name="Kumar M."/>
            <person name="Stam H."/>
            <person name="van den Berg M.A."/>
            <person name="Pel H.J."/>
        </authorList>
    </citation>
    <scope>NUCLEOTIDE SEQUENCE [LARGE SCALE GENOMIC DNA]</scope>
    <source>
        <strain evidence="2 3">CBS 393.64</strain>
    </source>
</reference>
<sequence>MLGITKVAEGGKKEGGEGGPRQLPLLANGHKAGAQPQSQTGSEEEAPGLETDNDVWGLAVGLDNVQLKGPDEGLMQGGIREDGQDILEQDSGRGEVRKLAQRSAESYLKTGEFGGAGGIGGGLSGDLGGCGIWYIFRRVLRSLRWTC</sequence>
<dbReference type="Proteomes" id="UP000053958">
    <property type="component" value="Unassembled WGS sequence"/>
</dbReference>
<comment type="caution">
    <text evidence="2">The sequence shown here is derived from an EMBL/GenBank/DDBJ whole genome shotgun (WGS) entry which is preliminary data.</text>
</comment>
<evidence type="ECO:0000313" key="2">
    <source>
        <dbReference type="EMBL" id="KKA20587.1"/>
    </source>
</evidence>
<dbReference type="GeneID" id="25317745"/>
<name>A0A0F4YQM7_RASE3</name>
<dbReference type="RefSeq" id="XP_013327199.1">
    <property type="nucleotide sequence ID" value="XM_013471745.1"/>
</dbReference>
<feature type="compositionally biased region" description="Acidic residues" evidence="1">
    <location>
        <begin position="42"/>
        <end position="52"/>
    </location>
</feature>
<accession>A0A0F4YQM7</accession>
<protein>
    <submittedName>
        <fullName evidence="2">Uncharacterized protein</fullName>
    </submittedName>
</protein>
<feature type="region of interest" description="Disordered" evidence="1">
    <location>
        <begin position="1"/>
        <end position="52"/>
    </location>
</feature>
<organism evidence="2 3">
    <name type="scientific">Rasamsonia emersonii (strain ATCC 16479 / CBS 393.64 / IMI 116815)</name>
    <dbReference type="NCBI Taxonomy" id="1408163"/>
    <lineage>
        <taxon>Eukaryota</taxon>
        <taxon>Fungi</taxon>
        <taxon>Dikarya</taxon>
        <taxon>Ascomycota</taxon>
        <taxon>Pezizomycotina</taxon>
        <taxon>Eurotiomycetes</taxon>
        <taxon>Eurotiomycetidae</taxon>
        <taxon>Eurotiales</taxon>
        <taxon>Trichocomaceae</taxon>
        <taxon>Rasamsonia</taxon>
    </lineage>
</organism>
<keyword evidence="3" id="KW-1185">Reference proteome</keyword>